<name>A0A8T2ND29_9TELE</name>
<dbReference type="EMBL" id="JAFBMS010000102">
    <property type="protein sequence ID" value="KAG9336741.1"/>
    <property type="molecule type" value="Genomic_DNA"/>
</dbReference>
<evidence type="ECO:0000313" key="1">
    <source>
        <dbReference type="EMBL" id="KAG9336741.1"/>
    </source>
</evidence>
<dbReference type="Proteomes" id="UP000824540">
    <property type="component" value="Unassembled WGS sequence"/>
</dbReference>
<gene>
    <name evidence="1" type="ORF">JZ751_003089</name>
</gene>
<dbReference type="AlphaFoldDB" id="A0A8T2ND29"/>
<comment type="caution">
    <text evidence="1">The sequence shown here is derived from an EMBL/GenBank/DDBJ whole genome shotgun (WGS) entry which is preliminary data.</text>
</comment>
<accession>A0A8T2ND29</accession>
<keyword evidence="2" id="KW-1185">Reference proteome</keyword>
<reference evidence="1" key="1">
    <citation type="thesis" date="2021" institute="BYU ScholarsArchive" country="Provo, UT, USA">
        <title>Applications of and Algorithms for Genome Assembly and Genomic Analyses with an Emphasis on Marine Teleosts.</title>
        <authorList>
            <person name="Pickett B.D."/>
        </authorList>
    </citation>
    <scope>NUCLEOTIDE SEQUENCE</scope>
    <source>
        <strain evidence="1">HI-2016</strain>
    </source>
</reference>
<sequence length="82" mass="8969">MVDAGAVYSSRIRFYVILIWRLGKDGSSPGRSAESGFLGLASDYLQKSSQGTVDDIIQTNGALLLNLSTHPPLHKKLHVFPR</sequence>
<organism evidence="1 2">
    <name type="scientific">Albula glossodonta</name>
    <name type="common">roundjaw bonefish</name>
    <dbReference type="NCBI Taxonomy" id="121402"/>
    <lineage>
        <taxon>Eukaryota</taxon>
        <taxon>Metazoa</taxon>
        <taxon>Chordata</taxon>
        <taxon>Craniata</taxon>
        <taxon>Vertebrata</taxon>
        <taxon>Euteleostomi</taxon>
        <taxon>Actinopterygii</taxon>
        <taxon>Neopterygii</taxon>
        <taxon>Teleostei</taxon>
        <taxon>Albuliformes</taxon>
        <taxon>Albulidae</taxon>
        <taxon>Albula</taxon>
    </lineage>
</organism>
<protein>
    <submittedName>
        <fullName evidence="1">Uncharacterized protein</fullName>
    </submittedName>
</protein>
<proteinExistence type="predicted"/>
<evidence type="ECO:0000313" key="2">
    <source>
        <dbReference type="Proteomes" id="UP000824540"/>
    </source>
</evidence>